<protein>
    <submittedName>
        <fullName evidence="1">Uncharacterized protein</fullName>
    </submittedName>
</protein>
<dbReference type="STRING" id="512763.DC20_03855"/>
<dbReference type="AlphaFoldDB" id="A0A0P0C148"/>
<gene>
    <name evidence="1" type="ORF">DC20_03855</name>
</gene>
<name>A0A0P0C148_9BACT</name>
<accession>A0A0P0C148</accession>
<organism evidence="1 2">
    <name type="scientific">Rufibacter tibetensis</name>
    <dbReference type="NCBI Taxonomy" id="512763"/>
    <lineage>
        <taxon>Bacteria</taxon>
        <taxon>Pseudomonadati</taxon>
        <taxon>Bacteroidota</taxon>
        <taxon>Cytophagia</taxon>
        <taxon>Cytophagales</taxon>
        <taxon>Hymenobacteraceae</taxon>
        <taxon>Rufibacter</taxon>
    </lineage>
</organism>
<reference evidence="1 2" key="1">
    <citation type="submission" date="2015-08" db="EMBL/GenBank/DDBJ databases">
        <title>Complete genome sequence of Rufibacter tibetensis strain 1351t, a radiation-resistant bacterium from tibet plateau.</title>
        <authorList>
            <person name="Dai J."/>
        </authorList>
    </citation>
    <scope>NUCLEOTIDE SEQUENCE [LARGE SCALE GENOMIC DNA]</scope>
    <source>
        <strain evidence="1 2">1351</strain>
    </source>
</reference>
<evidence type="ECO:0000313" key="2">
    <source>
        <dbReference type="Proteomes" id="UP000061382"/>
    </source>
</evidence>
<proteinExistence type="predicted"/>
<sequence length="63" mass="7411">MTLEFQFYFNPTLIKLITSHLLITYFHIKGKKPEQIENAACCFRTVFGRTALKQQAAFSHNRF</sequence>
<dbReference type="KEGG" id="rti:DC20_03855"/>
<dbReference type="EMBL" id="CP012643">
    <property type="protein sequence ID" value="ALI98273.1"/>
    <property type="molecule type" value="Genomic_DNA"/>
</dbReference>
<dbReference type="Proteomes" id="UP000061382">
    <property type="component" value="Chromosome"/>
</dbReference>
<evidence type="ECO:0000313" key="1">
    <source>
        <dbReference type="EMBL" id="ALI98273.1"/>
    </source>
</evidence>
<keyword evidence="2" id="KW-1185">Reference proteome</keyword>